<dbReference type="RefSeq" id="WP_109587328.1">
    <property type="nucleotide sequence ID" value="NZ_JAXEIU010000057.1"/>
</dbReference>
<gene>
    <name evidence="2" type="ORF">B0H50_106102</name>
</gene>
<evidence type="ECO:0000313" key="2">
    <source>
        <dbReference type="EMBL" id="PWL03442.1"/>
    </source>
</evidence>
<reference evidence="2 3" key="1">
    <citation type="submission" date="2018-05" db="EMBL/GenBank/DDBJ databases">
        <title>Animal gut microbial communities from fecal samples from Wisconsin, USA.</title>
        <authorList>
            <person name="Neumann A."/>
        </authorList>
    </citation>
    <scope>NUCLEOTIDE SEQUENCE [LARGE SCALE GENOMIC DNA]</scope>
    <source>
        <strain evidence="2 3">UWS4</strain>
    </source>
</reference>
<evidence type="ECO:0000256" key="1">
    <source>
        <dbReference type="SAM" id="MobiDB-lite"/>
    </source>
</evidence>
<dbReference type="EMBL" id="QGHD01000006">
    <property type="protein sequence ID" value="PWL03442.1"/>
    <property type="molecule type" value="Genomic_DNA"/>
</dbReference>
<keyword evidence="3" id="KW-1185">Reference proteome</keyword>
<dbReference type="Proteomes" id="UP000245523">
    <property type="component" value="Unassembled WGS sequence"/>
</dbReference>
<evidence type="ECO:0008006" key="4">
    <source>
        <dbReference type="Google" id="ProtNLM"/>
    </source>
</evidence>
<comment type="caution">
    <text evidence="2">The sequence shown here is derived from an EMBL/GenBank/DDBJ whole genome shotgun (WGS) entry which is preliminary data.</text>
</comment>
<name>A0ABX5LLY1_9BACT</name>
<dbReference type="PROSITE" id="PS51257">
    <property type="entry name" value="PROKAR_LIPOPROTEIN"/>
    <property type="match status" value="1"/>
</dbReference>
<protein>
    <recommendedName>
        <fullName evidence="4">Lipoprotein</fullName>
    </recommendedName>
</protein>
<sequence length="531" mass="59166">MKHAFLKILPAFAIALIGCGSDSSSSPNEDSSSSESSSSVSSSSFSNRLDVAYADTLSADTLRLTPQDSLFSAYKLFLGEYPTGTRIQIVAQKKGGNADSLFVREEEGEILYPEYFTVDASGDTTYNTQNFYSRLGTDEYSVTNFITTHAGFYYVDIPHVSLDKDSSYSIRIAAHVKPSYYSYVGDTAAFQVTLGDTVRGVFLLGNSADSAWAKFEAKMGKSININISGTSLNEMILRNDNKKIAAGNSINEQILPEKDANYSVAIFPQKFPNYKTGFYGYFTVATTSRDLGKGEYFANPDSIQKVGDTLTIVREKNDAAKYYLRQEQYVWLAKLAKGDTIQVFHSIEGYYSDASYPATYTILNSKGDSVATITETRPQFVATSAGDYYLHYVRLNSPPKTSSQELTLHTSIRRLNYVKKFYFYDEEHDKVFEKIATHLNDTLVFANLALRVEPSDVSNYARWFMPCNDLDFIQSAYSSEQCKSRGSEQLLSTNQVILTSNSDVIGETFRLIAESKADPRARDTITVYIGE</sequence>
<proteinExistence type="predicted"/>
<organism evidence="2 3">
    <name type="scientific">Hallerella porci</name>
    <dbReference type="NCBI Taxonomy" id="1945871"/>
    <lineage>
        <taxon>Bacteria</taxon>
        <taxon>Pseudomonadati</taxon>
        <taxon>Fibrobacterota</taxon>
        <taxon>Fibrobacteria</taxon>
        <taxon>Fibrobacterales</taxon>
        <taxon>Fibrobacteraceae</taxon>
        <taxon>Hallerella</taxon>
    </lineage>
</organism>
<evidence type="ECO:0000313" key="3">
    <source>
        <dbReference type="Proteomes" id="UP000245523"/>
    </source>
</evidence>
<feature type="region of interest" description="Disordered" evidence="1">
    <location>
        <begin position="24"/>
        <end position="43"/>
    </location>
</feature>
<accession>A0ABX5LLY1</accession>